<proteinExistence type="predicted"/>
<evidence type="ECO:0008006" key="3">
    <source>
        <dbReference type="Google" id="ProtNLM"/>
    </source>
</evidence>
<evidence type="ECO:0000313" key="1">
    <source>
        <dbReference type="EMBL" id="THV34082.1"/>
    </source>
</evidence>
<protein>
    <recommendedName>
        <fullName evidence="3">DUF2946 domain-containing protein</fullName>
    </recommendedName>
</protein>
<evidence type="ECO:0000313" key="2">
    <source>
        <dbReference type="Proteomes" id="UP000307378"/>
    </source>
</evidence>
<dbReference type="RefSeq" id="WP_136542301.1">
    <property type="nucleotide sequence ID" value="NZ_STGU01000009.1"/>
</dbReference>
<accession>A0A4S8PW57</accession>
<sequence length="109" mass="11511">MPMIGMPAMAMPVMHAMDQGDLFTFHHLPTKTVADSDCPHFGGKTISIDEDDQSSKPLKMASHCAACLTLPADPVLADSGKPARAAEAMSLSPRLVSQMTAPLTPPPRA</sequence>
<reference evidence="1 2" key="1">
    <citation type="submission" date="2019-04" db="EMBL/GenBank/DDBJ databases">
        <title>genome sequence of strain W3.</title>
        <authorList>
            <person name="Gao J."/>
            <person name="Sun J."/>
        </authorList>
    </citation>
    <scope>NUCLEOTIDE SEQUENCE [LARGE SCALE GENOMIC DNA]</scope>
    <source>
        <strain evidence="1 2">W3</strain>
    </source>
</reference>
<name>A0A4S8PW57_9HYPH</name>
<dbReference type="EMBL" id="STGU01000009">
    <property type="protein sequence ID" value="THV34082.1"/>
    <property type="molecule type" value="Genomic_DNA"/>
</dbReference>
<dbReference type="Proteomes" id="UP000307378">
    <property type="component" value="Unassembled WGS sequence"/>
</dbReference>
<gene>
    <name evidence="1" type="ORF">FAA86_16645</name>
</gene>
<organism evidence="1 2">
    <name type="scientific">Rhizobium rosettiformans W3</name>
    <dbReference type="NCBI Taxonomy" id="538378"/>
    <lineage>
        <taxon>Bacteria</taxon>
        <taxon>Pseudomonadati</taxon>
        <taxon>Pseudomonadota</taxon>
        <taxon>Alphaproteobacteria</taxon>
        <taxon>Hyphomicrobiales</taxon>
        <taxon>Rhizobiaceae</taxon>
        <taxon>Rhizobium/Agrobacterium group</taxon>
        <taxon>Rhizobium</taxon>
    </lineage>
</organism>
<dbReference type="AlphaFoldDB" id="A0A4S8PW57"/>
<comment type="caution">
    <text evidence="1">The sequence shown here is derived from an EMBL/GenBank/DDBJ whole genome shotgun (WGS) entry which is preliminary data.</text>
</comment>